<dbReference type="OMA" id="NSAHFRV"/>
<dbReference type="OrthoDB" id="410307at2759"/>
<evidence type="ECO:0000256" key="5">
    <source>
        <dbReference type="SAM" id="MobiDB-lite"/>
    </source>
</evidence>
<keyword evidence="8" id="KW-1185">Reference proteome</keyword>
<evidence type="ECO:0000313" key="7">
    <source>
        <dbReference type="EMBL" id="KPI90183.1"/>
    </source>
</evidence>
<dbReference type="GO" id="GO:0008270">
    <property type="term" value="F:zinc ion binding"/>
    <property type="evidence" value="ECO:0007669"/>
    <property type="project" value="UniProtKB-KW"/>
</dbReference>
<dbReference type="EMBL" id="LJSK01000009">
    <property type="protein sequence ID" value="KPI90183.1"/>
    <property type="molecule type" value="Genomic_DNA"/>
</dbReference>
<evidence type="ECO:0000313" key="8">
    <source>
        <dbReference type="Proteomes" id="UP000038009"/>
    </source>
</evidence>
<keyword evidence="2 4" id="KW-0863">Zinc-finger</keyword>
<feature type="zinc finger region" description="C3H1-type" evidence="4">
    <location>
        <begin position="70"/>
        <end position="98"/>
    </location>
</feature>
<accession>A0A0N1PGD1</accession>
<gene>
    <name evidence="7" type="ORF">ABL78_0701</name>
</gene>
<evidence type="ECO:0000256" key="2">
    <source>
        <dbReference type="ARBA" id="ARBA00022771"/>
    </source>
</evidence>
<proteinExistence type="predicted"/>
<keyword evidence="3 4" id="KW-0862">Zinc</keyword>
<evidence type="ECO:0000256" key="4">
    <source>
        <dbReference type="PROSITE-ProRule" id="PRU00723"/>
    </source>
</evidence>
<dbReference type="InterPro" id="IPR036855">
    <property type="entry name" value="Znf_CCCH_sf"/>
</dbReference>
<reference evidence="7 8" key="1">
    <citation type="journal article" date="2015" name="PLoS Pathog.">
        <title>Leptomonas seymouri: Adaptations to the Dixenous Life Cycle Analyzed by Genome Sequencing, Transcriptome Profiling and Co-infection with Leishmania donovani.</title>
        <authorList>
            <person name="Kraeva N."/>
            <person name="Butenko A."/>
            <person name="Hlavacova J."/>
            <person name="Kostygov A."/>
            <person name="Myskova J."/>
            <person name="Grybchuk D."/>
            <person name="Lestinova T."/>
            <person name="Votypka J."/>
            <person name="Volf P."/>
            <person name="Opperdoes F."/>
            <person name="Flegontov P."/>
            <person name="Lukes J."/>
            <person name="Yurchenko V."/>
        </authorList>
    </citation>
    <scope>NUCLEOTIDE SEQUENCE [LARGE SCALE GENOMIC DNA]</scope>
    <source>
        <strain evidence="7 8">ATCC 30220</strain>
    </source>
</reference>
<protein>
    <submittedName>
        <fullName evidence="7">Zinc finger protein ZFP1</fullName>
    </submittedName>
</protein>
<keyword evidence="1 4" id="KW-0479">Metal-binding</keyword>
<comment type="caution">
    <text evidence="7">The sequence shown here is derived from an EMBL/GenBank/DDBJ whole genome shotgun (WGS) entry which is preliminary data.</text>
</comment>
<organism evidence="7 8">
    <name type="scientific">Leptomonas seymouri</name>
    <dbReference type="NCBI Taxonomy" id="5684"/>
    <lineage>
        <taxon>Eukaryota</taxon>
        <taxon>Discoba</taxon>
        <taxon>Euglenozoa</taxon>
        <taxon>Kinetoplastea</taxon>
        <taxon>Metakinetoplastina</taxon>
        <taxon>Trypanosomatida</taxon>
        <taxon>Trypanosomatidae</taxon>
        <taxon>Leishmaniinae</taxon>
        <taxon>Leptomonas</taxon>
    </lineage>
</organism>
<name>A0A0N1PGD1_LEPSE</name>
<feature type="compositionally biased region" description="Low complexity" evidence="5">
    <location>
        <begin position="116"/>
        <end position="133"/>
    </location>
</feature>
<dbReference type="Proteomes" id="UP000038009">
    <property type="component" value="Unassembled WGS sequence"/>
</dbReference>
<dbReference type="VEuPathDB" id="TriTrypDB:Lsey_0009_0320"/>
<dbReference type="PROSITE" id="PS50103">
    <property type="entry name" value="ZF_C3H1"/>
    <property type="match status" value="1"/>
</dbReference>
<dbReference type="InterPro" id="IPR000571">
    <property type="entry name" value="Znf_CCCH"/>
</dbReference>
<dbReference type="SUPFAM" id="SSF90229">
    <property type="entry name" value="CCCH zinc finger"/>
    <property type="match status" value="1"/>
</dbReference>
<dbReference type="AlphaFoldDB" id="A0A0N1PGD1"/>
<dbReference type="Gene3D" id="4.10.1000.10">
    <property type="entry name" value="Zinc finger, CCCH-type"/>
    <property type="match status" value="1"/>
</dbReference>
<dbReference type="SMART" id="SM00356">
    <property type="entry name" value="ZnF_C3H1"/>
    <property type="match status" value="1"/>
</dbReference>
<evidence type="ECO:0000259" key="6">
    <source>
        <dbReference type="PROSITE" id="PS50103"/>
    </source>
</evidence>
<dbReference type="Pfam" id="PF00642">
    <property type="entry name" value="zf-CCCH"/>
    <property type="match status" value="1"/>
</dbReference>
<feature type="region of interest" description="Disordered" evidence="5">
    <location>
        <begin position="106"/>
        <end position="137"/>
    </location>
</feature>
<evidence type="ECO:0000256" key="1">
    <source>
        <dbReference type="ARBA" id="ARBA00022723"/>
    </source>
</evidence>
<evidence type="ECO:0000256" key="3">
    <source>
        <dbReference type="ARBA" id="ARBA00022833"/>
    </source>
</evidence>
<sequence length="179" mass="20144">MTDRAIGTLMHHRSEIEAALPVAPALQSGTADKTHMKPTPPHMLFSLFNSVVGESSGVRHPINSRIDYTKYKTRLCRHFIRGLSCPFRDRCAFSHGEEIAAMMLKQRASVPSSPPESRASADSESQQQSHEQLQPPPSYEASSMFLVRATTTEIFLPPSYPRRYRFDPYSPHAIAYVRV</sequence>
<feature type="domain" description="C3H1-type" evidence="6">
    <location>
        <begin position="70"/>
        <end position="98"/>
    </location>
</feature>